<dbReference type="GeneID" id="17271571"/>
<dbReference type="InterPro" id="IPR027353">
    <property type="entry name" value="NET_dom"/>
</dbReference>
<sequence length="334" mass="37432">MAAPDAHRDKRAKAGPVLYPMDEPLLRKCDALMKNLAKKSQAVHFLRPVDWKKMGLVDYPKLIKHPMDIGTVSERLGKNHYARLEDFANETRLIWKNAFIFNAPDSLYFKAAKSLSDAFEKAMEKMEAEAEAVSALQVDTMERCNILLADIQANPLAEWFLDPVDHVALGLTDYTQVITQPMDLSTIGRKLQRAQYLSPEDFAHDTRLVFQNAITYNSAQSMFGVVAGILASSFDRRYTLITQAAAIDPGRPMPDRPGWPTFAQKKKLYDLCTKLSLADLNQMVQMVQKGCQAAVQQCGHKEVEVDVDELDMDTFNKVLGFVGGKTSSKVKADQ</sequence>
<evidence type="ECO:0000313" key="9">
    <source>
        <dbReference type="Proteomes" id="UP000013827"/>
    </source>
</evidence>
<dbReference type="STRING" id="2903.R1DFC2"/>
<evidence type="ECO:0000259" key="6">
    <source>
        <dbReference type="PROSITE" id="PS50014"/>
    </source>
</evidence>
<dbReference type="SMART" id="SM00297">
    <property type="entry name" value="BROMO"/>
    <property type="match status" value="2"/>
</dbReference>
<evidence type="ECO:0000256" key="2">
    <source>
        <dbReference type="ARBA" id="ARBA00023117"/>
    </source>
</evidence>
<dbReference type="Pfam" id="PF00439">
    <property type="entry name" value="Bromodomain"/>
    <property type="match status" value="2"/>
</dbReference>
<dbReference type="GeneID" id="17278943"/>
<dbReference type="EnsemblProtists" id="EOD33672">
    <property type="protein sequence ID" value="EOD33672"/>
    <property type="gene ID" value="EMIHUDRAFT_441505"/>
</dbReference>
<dbReference type="EnsemblProtists" id="EOD26026">
    <property type="protein sequence ID" value="EOD26026"/>
    <property type="gene ID" value="EMIHUDRAFT_443493"/>
</dbReference>
<organism evidence="8 9">
    <name type="scientific">Emiliania huxleyi (strain CCMP1516)</name>
    <dbReference type="NCBI Taxonomy" id="280463"/>
    <lineage>
        <taxon>Eukaryota</taxon>
        <taxon>Haptista</taxon>
        <taxon>Haptophyta</taxon>
        <taxon>Prymnesiophyceae</taxon>
        <taxon>Isochrysidales</taxon>
        <taxon>Noelaerhabdaceae</taxon>
        <taxon>Emiliania</taxon>
    </lineage>
</organism>
<dbReference type="KEGG" id="ehx:EMIHUDRAFT_443493"/>
<feature type="domain" description="NET" evidence="7">
    <location>
        <begin position="250"/>
        <end position="333"/>
    </location>
</feature>
<dbReference type="PANTHER" id="PTHR45926">
    <property type="entry name" value="OSJNBA0053K19.4 PROTEIN"/>
    <property type="match status" value="1"/>
</dbReference>
<dbReference type="eggNOG" id="KOG1474">
    <property type="taxonomic scope" value="Eukaryota"/>
</dbReference>
<protein>
    <recommendedName>
        <fullName evidence="10">Bromo domain-containing protein</fullName>
    </recommendedName>
</protein>
<proteinExistence type="predicted"/>
<dbReference type="Pfam" id="PF17035">
    <property type="entry name" value="BET"/>
    <property type="match status" value="1"/>
</dbReference>
<evidence type="ECO:0008006" key="10">
    <source>
        <dbReference type="Google" id="ProtNLM"/>
    </source>
</evidence>
<evidence type="ECO:0000256" key="5">
    <source>
        <dbReference type="SAM" id="Coils"/>
    </source>
</evidence>
<evidence type="ECO:0000256" key="1">
    <source>
        <dbReference type="ARBA" id="ARBA00023015"/>
    </source>
</evidence>
<reference evidence="8" key="2">
    <citation type="submission" date="2024-10" db="UniProtKB">
        <authorList>
            <consortium name="EnsemblProtists"/>
        </authorList>
    </citation>
    <scope>IDENTIFICATION</scope>
</reference>
<dbReference type="RefSeq" id="XP_005778455.1">
    <property type="nucleotide sequence ID" value="XM_005778398.1"/>
</dbReference>
<dbReference type="OMA" id="SDFMLII"/>
<dbReference type="CDD" id="cd04369">
    <property type="entry name" value="Bromodomain"/>
    <property type="match status" value="1"/>
</dbReference>
<dbReference type="Proteomes" id="UP000013827">
    <property type="component" value="Unassembled WGS sequence"/>
</dbReference>
<reference evidence="9" key="1">
    <citation type="journal article" date="2013" name="Nature">
        <title>Pan genome of the phytoplankton Emiliania underpins its global distribution.</title>
        <authorList>
            <person name="Read B.A."/>
            <person name="Kegel J."/>
            <person name="Klute M.J."/>
            <person name="Kuo A."/>
            <person name="Lefebvre S.C."/>
            <person name="Maumus F."/>
            <person name="Mayer C."/>
            <person name="Miller J."/>
            <person name="Monier A."/>
            <person name="Salamov A."/>
            <person name="Young J."/>
            <person name="Aguilar M."/>
            <person name="Claverie J.M."/>
            <person name="Frickenhaus S."/>
            <person name="Gonzalez K."/>
            <person name="Herman E.K."/>
            <person name="Lin Y.C."/>
            <person name="Napier J."/>
            <person name="Ogata H."/>
            <person name="Sarno A.F."/>
            <person name="Shmutz J."/>
            <person name="Schroeder D."/>
            <person name="de Vargas C."/>
            <person name="Verret F."/>
            <person name="von Dassow P."/>
            <person name="Valentin K."/>
            <person name="Van de Peer Y."/>
            <person name="Wheeler G."/>
            <person name="Dacks J.B."/>
            <person name="Delwiche C.F."/>
            <person name="Dyhrman S.T."/>
            <person name="Glockner G."/>
            <person name="John U."/>
            <person name="Richards T."/>
            <person name="Worden A.Z."/>
            <person name="Zhang X."/>
            <person name="Grigoriev I.V."/>
            <person name="Allen A.E."/>
            <person name="Bidle K."/>
            <person name="Borodovsky M."/>
            <person name="Bowler C."/>
            <person name="Brownlee C."/>
            <person name="Cock J.M."/>
            <person name="Elias M."/>
            <person name="Gladyshev V.N."/>
            <person name="Groth M."/>
            <person name="Guda C."/>
            <person name="Hadaegh A."/>
            <person name="Iglesias-Rodriguez M.D."/>
            <person name="Jenkins J."/>
            <person name="Jones B.M."/>
            <person name="Lawson T."/>
            <person name="Leese F."/>
            <person name="Lindquist E."/>
            <person name="Lobanov A."/>
            <person name="Lomsadze A."/>
            <person name="Malik S.B."/>
            <person name="Marsh M.E."/>
            <person name="Mackinder L."/>
            <person name="Mock T."/>
            <person name="Mueller-Roeber B."/>
            <person name="Pagarete A."/>
            <person name="Parker M."/>
            <person name="Probert I."/>
            <person name="Quesneville H."/>
            <person name="Raines C."/>
            <person name="Rensing S.A."/>
            <person name="Riano-Pachon D.M."/>
            <person name="Richier S."/>
            <person name="Rokitta S."/>
            <person name="Shiraiwa Y."/>
            <person name="Soanes D.M."/>
            <person name="van der Giezen M."/>
            <person name="Wahlund T.M."/>
            <person name="Williams B."/>
            <person name="Wilson W."/>
            <person name="Wolfe G."/>
            <person name="Wurch L.L."/>
        </authorList>
    </citation>
    <scope>NUCLEOTIDE SEQUENCE</scope>
</reference>
<feature type="domain" description="Bromo" evidence="6">
    <location>
        <begin position="37"/>
        <end position="109"/>
    </location>
</feature>
<keyword evidence="3" id="KW-0804">Transcription</keyword>
<dbReference type="Gene3D" id="1.20.920.10">
    <property type="entry name" value="Bromodomain-like"/>
    <property type="match status" value="2"/>
</dbReference>
<dbReference type="AlphaFoldDB" id="A0A0D3KD37"/>
<dbReference type="InterPro" id="IPR036427">
    <property type="entry name" value="Bromodomain-like_sf"/>
</dbReference>
<dbReference type="InterPro" id="IPR001487">
    <property type="entry name" value="Bromodomain"/>
</dbReference>
<feature type="domain" description="Bromo" evidence="6">
    <location>
        <begin position="152"/>
        <end position="224"/>
    </location>
</feature>
<keyword evidence="9" id="KW-1185">Reference proteome</keyword>
<dbReference type="KEGG" id="ehx:EMIHUDRAFT_441505"/>
<keyword evidence="2 4" id="KW-0103">Bromodomain</keyword>
<evidence type="ECO:0000313" key="8">
    <source>
        <dbReference type="EnsemblProtists" id="EOD33672"/>
    </source>
</evidence>
<dbReference type="HOGENOM" id="CLU_837926_0_0_1"/>
<evidence type="ECO:0000256" key="4">
    <source>
        <dbReference type="PROSITE-ProRule" id="PRU00035"/>
    </source>
</evidence>
<keyword evidence="1" id="KW-0805">Transcription regulation</keyword>
<dbReference type="PaxDb" id="2903-EOD26026"/>
<evidence type="ECO:0000259" key="7">
    <source>
        <dbReference type="PROSITE" id="PS51525"/>
    </source>
</evidence>
<dbReference type="InterPro" id="IPR018359">
    <property type="entry name" value="Bromodomain_CS"/>
</dbReference>
<dbReference type="PROSITE" id="PS00633">
    <property type="entry name" value="BROMODOMAIN_1"/>
    <property type="match status" value="1"/>
</dbReference>
<dbReference type="RefSeq" id="XP_005786101.1">
    <property type="nucleotide sequence ID" value="XM_005786044.1"/>
</dbReference>
<keyword evidence="5" id="KW-0175">Coiled coil</keyword>
<name>A0A0D3KD37_EMIH1</name>
<feature type="coiled-coil region" evidence="5">
    <location>
        <begin position="109"/>
        <end position="136"/>
    </location>
</feature>
<dbReference type="PRINTS" id="PR00503">
    <property type="entry name" value="BROMODOMAIN"/>
</dbReference>
<dbReference type="SUPFAM" id="SSF47370">
    <property type="entry name" value="Bromodomain"/>
    <property type="match status" value="2"/>
</dbReference>
<dbReference type="PROSITE" id="PS50014">
    <property type="entry name" value="BROMODOMAIN_2"/>
    <property type="match status" value="2"/>
</dbReference>
<dbReference type="PROSITE" id="PS51525">
    <property type="entry name" value="NET"/>
    <property type="match status" value="1"/>
</dbReference>
<evidence type="ECO:0000256" key="3">
    <source>
        <dbReference type="ARBA" id="ARBA00023163"/>
    </source>
</evidence>
<dbReference type="InterPro" id="IPR038336">
    <property type="entry name" value="NET_sf"/>
</dbReference>
<dbReference type="Gene3D" id="1.20.1270.220">
    <property type="match status" value="1"/>
</dbReference>
<accession>A0A0D3KD37</accession>